<gene>
    <name evidence="2" type="ORF">PAPYR_11700</name>
</gene>
<feature type="region of interest" description="Disordered" evidence="1">
    <location>
        <begin position="935"/>
        <end position="962"/>
    </location>
</feature>
<protein>
    <recommendedName>
        <fullName evidence="4">Fungal-type protein kinase domain-containing protein</fullName>
    </recommendedName>
</protein>
<feature type="compositionally biased region" description="Pro residues" evidence="1">
    <location>
        <begin position="434"/>
        <end position="447"/>
    </location>
</feature>
<evidence type="ECO:0008006" key="4">
    <source>
        <dbReference type="Google" id="ProtNLM"/>
    </source>
</evidence>
<evidence type="ECO:0000313" key="3">
    <source>
        <dbReference type="Proteomes" id="UP001141327"/>
    </source>
</evidence>
<comment type="caution">
    <text evidence="2">The sequence shown here is derived from an EMBL/GenBank/DDBJ whole genome shotgun (WGS) entry which is preliminary data.</text>
</comment>
<evidence type="ECO:0000256" key="1">
    <source>
        <dbReference type="SAM" id="MobiDB-lite"/>
    </source>
</evidence>
<feature type="compositionally biased region" description="Polar residues" evidence="1">
    <location>
        <begin position="451"/>
        <end position="482"/>
    </location>
</feature>
<evidence type="ECO:0000313" key="2">
    <source>
        <dbReference type="EMBL" id="KAJ4453745.1"/>
    </source>
</evidence>
<accession>A0ABQ8U371</accession>
<name>A0ABQ8U371_9EUKA</name>
<sequence length="962" mass="104683">MLFRHILLHMNSWLRQDFFDRLVCTDGVPGLCLFNRDDSQNSASIRSPHIFRRASILKTKKVFCARLSGAERAINAAFTSLHTVCCDIYSDIPSLLLRFPSSQTDSFTTNLIAHAEDRLRSSFPISRTRSARLAPLTRSDDPAGPADVVASASSDPRKSVALLRDFCSGLGSASAYCDPSRRGALIERYKNGTLHMTTLGPVPFPPQLVEKAFMQFYQECYNSDPPNYLFAPPLHSLIGLLTQAARELWDEMALRRALHQPLSELLRVPLAVQEGERWRCDLAYMVRGRLPAMILAFKREATGGSIYQLMKYYTDIWNDASPVGPCSTFLVQIGGPSITVSAAVFTVGRVFIEELASANALPFCSGPKDLRHLGKLFTALRRALRTLTRSLGALEDQESHTGGGGNEPFPFFFLDQRPVSPAPSHDQPSAPSHDQPPAPSHDQPPAPSHDQPSAPSHDQPSAPSHDQPSAPSASTTHRTPASTAEPRPEPLPLRVCPPIERIGHALCFRARLPPVCGPRLPHPACFLTTDLLQGPDGFAAPIILKIAKERYGLRAHLFAMHRGFAPPLIACYELPSMRPLFLAPGATTTTTTGPATATAAAMLPDDPTGDYILVVMADVSFTSWSDMAVAERKAHVARLGTVVEELHAQGLAHGDLRGCNVGLARAPPTADPWLCVLDYDWAGPAGAVRYPPNINHEIRWPKGALGEAPIQVEHDLHWLDLLRQACDRAGLHVGSPPRTEVPMPKPPKQQAMPKLAKPPKPPKKEENPKPRGPGVQTRGSDVSSRVTIFCPALTTLTIGLGRRVAFVVAQGAPHFFELARCDEAVGPSLVAFLSASGGAAAHLRRVVLQQFEPGPHWPQIMAALSGLPLLASLVLANTESPATTDVPFALSSPSLRHLYIGYLQVSALELNCPLLEELWASFEHIRRFALTGPAPRQGTMSHWARQRDLGRADGATVPRGHS</sequence>
<dbReference type="Proteomes" id="UP001141327">
    <property type="component" value="Unassembled WGS sequence"/>
</dbReference>
<organism evidence="2 3">
    <name type="scientific">Paratrimastix pyriformis</name>
    <dbReference type="NCBI Taxonomy" id="342808"/>
    <lineage>
        <taxon>Eukaryota</taxon>
        <taxon>Metamonada</taxon>
        <taxon>Preaxostyla</taxon>
        <taxon>Paratrimastigidae</taxon>
        <taxon>Paratrimastix</taxon>
    </lineage>
</organism>
<proteinExistence type="predicted"/>
<keyword evidence="3" id="KW-1185">Reference proteome</keyword>
<reference evidence="2" key="1">
    <citation type="journal article" date="2022" name="bioRxiv">
        <title>Genomics of Preaxostyla Flagellates Illuminates Evolutionary Transitions and the Path Towards Mitochondrial Loss.</title>
        <authorList>
            <person name="Novak L.V.F."/>
            <person name="Treitli S.C."/>
            <person name="Pyrih J."/>
            <person name="Halakuc P."/>
            <person name="Pipaliya S.V."/>
            <person name="Vacek V."/>
            <person name="Brzon O."/>
            <person name="Soukal P."/>
            <person name="Eme L."/>
            <person name="Dacks J.B."/>
            <person name="Karnkowska A."/>
            <person name="Elias M."/>
            <person name="Hampl V."/>
        </authorList>
    </citation>
    <scope>NUCLEOTIDE SEQUENCE</scope>
    <source>
        <strain evidence="2">RCP-MX</strain>
    </source>
</reference>
<feature type="region of interest" description="Disordered" evidence="1">
    <location>
        <begin position="395"/>
        <end position="493"/>
    </location>
</feature>
<dbReference type="EMBL" id="JAPMOS010000220">
    <property type="protein sequence ID" value="KAJ4453745.1"/>
    <property type="molecule type" value="Genomic_DNA"/>
</dbReference>
<feature type="region of interest" description="Disordered" evidence="1">
    <location>
        <begin position="732"/>
        <end position="780"/>
    </location>
</feature>